<protein>
    <recommendedName>
        <fullName evidence="1">Anaphase-promoting complex subunit 2</fullName>
    </recommendedName>
</protein>
<dbReference type="Pfam" id="PF25773">
    <property type="entry name" value="TPR_ANAPC2"/>
    <property type="match status" value="1"/>
</dbReference>
<organism evidence="9 10">
    <name type="scientific">Timema podura</name>
    <name type="common">Walking stick</name>
    <dbReference type="NCBI Taxonomy" id="61482"/>
    <lineage>
        <taxon>Eukaryota</taxon>
        <taxon>Metazoa</taxon>
        <taxon>Ecdysozoa</taxon>
        <taxon>Arthropoda</taxon>
        <taxon>Hexapoda</taxon>
        <taxon>Insecta</taxon>
        <taxon>Pterygota</taxon>
        <taxon>Neoptera</taxon>
        <taxon>Polyneoptera</taxon>
        <taxon>Phasmatodea</taxon>
        <taxon>Timematodea</taxon>
        <taxon>Timematoidea</taxon>
        <taxon>Timematidae</taxon>
        <taxon>Timema</taxon>
    </lineage>
</organism>
<keyword evidence="3" id="KW-0498">Mitosis</keyword>
<dbReference type="PANTHER" id="PTHR45957:SF1">
    <property type="entry name" value="ANAPHASE-PROMOTING COMPLEX SUBUNIT 2"/>
    <property type="match status" value="1"/>
</dbReference>
<dbReference type="SMART" id="SM01013">
    <property type="entry name" value="APC2"/>
    <property type="match status" value="1"/>
</dbReference>
<keyword evidence="4" id="KW-0833">Ubl conjugation pathway</keyword>
<dbReference type="InterPro" id="IPR036388">
    <property type="entry name" value="WH-like_DNA-bd_sf"/>
</dbReference>
<dbReference type="InterPro" id="IPR059120">
    <property type="entry name" value="Cullin-like_AB"/>
</dbReference>
<keyword evidence="2" id="KW-0132">Cell division</keyword>
<gene>
    <name evidence="9" type="ORF">TPAB3V08_LOCUS1202</name>
</gene>
<evidence type="ECO:0000313" key="10">
    <source>
        <dbReference type="Proteomes" id="UP001153148"/>
    </source>
</evidence>
<dbReference type="InterPro" id="IPR036317">
    <property type="entry name" value="Cullin_homology_sf"/>
</dbReference>
<comment type="similarity">
    <text evidence="6">Belongs to the cullin family.</text>
</comment>
<dbReference type="Gene3D" id="3.30.230.130">
    <property type="entry name" value="Cullin, Chain C, Domain 2"/>
    <property type="match status" value="1"/>
</dbReference>
<dbReference type="SUPFAM" id="SSF46785">
    <property type="entry name" value="Winged helix' DNA-binding domain"/>
    <property type="match status" value="1"/>
</dbReference>
<accession>A0ABN7NE71</accession>
<dbReference type="Pfam" id="PF26557">
    <property type="entry name" value="Cullin_AB"/>
    <property type="match status" value="1"/>
</dbReference>
<reference evidence="9" key="1">
    <citation type="submission" date="2021-03" db="EMBL/GenBank/DDBJ databases">
        <authorList>
            <person name="Tran Van P."/>
        </authorList>
    </citation>
    <scope>NUCLEOTIDE SEQUENCE</scope>
</reference>
<evidence type="ECO:0000259" key="8">
    <source>
        <dbReference type="PROSITE" id="PS50069"/>
    </source>
</evidence>
<dbReference type="Gene3D" id="1.20.1310.10">
    <property type="entry name" value="Cullin Repeats"/>
    <property type="match status" value="1"/>
</dbReference>
<comment type="caution">
    <text evidence="9">The sequence shown here is derived from an EMBL/GenBank/DDBJ whole genome shotgun (WGS) entry which is preliminary data.</text>
</comment>
<sequence length="861" mass="98922">MTNLIWSKVCFTFPFLDGKGFGTETMEDEGGYEGFDLIKQENLCAFIEELAINLIENEMREKIAPEFWKNFNNRENEVDGFNKFKTAVRDLYNSVTLLLPVFRKLERLRDYCGVCKVTYGEETLYGTFKVIVGATLHSQLSLGHKVVTEDFYRIAFKVFCNPEKSGGETLPQSMACQSSELRVLGLILDMAEKFIIGSHPPPHPHIYSSPMASLVLTDSSQLTSDSQHLDQDEDEVQCGGCSQELEQCHCDEIMATFNETNRKLIELDILEKLAGDVITALIHVRIENRVQEMCNASFSCSYISSLENWLDTVVLGWLSKVYMYSPVQDITHQAINKFKQKLLHHLYETYTCTRIDQMFNIIIEYPDSQPAVEDLRVCVQKTDLRGYLTRKLEQTLVTKLLHQGVNTPDVLTAYVAAVKTLRQLDPTGVLLDTVTQPVRKYLRNRHDTVRCVVTALTDEGPSELADELVRCQVQNVDENSPLEDNIDNWESWEPDPMDADPSKTAKSRQSSDIISMLANVYGSKETFVTEYRTLLADRLLSSISYNTEKELRYLELLKLRFGEGHLHYCEVMLKDIYDSKRINGHLTSDLNFDLIRKQEFPTTALILSAQFWPAFKEETLELPQIVKDHFQIYTEAFEMLKGNRTLNWKPHLGFVTIDIELKDRKISLSVSPIHATIIWHFQGVQRPGKQLKKAFPMRIVVYVSLVACQERLEWTIEDLSHQMQVPATVLRRKIAFWQSQGLLREVSTDMFVLVEDTPGGRCKDSMTVDMSCEDEESDSPMASAHDQREEELQVFWSYIVGMLTNLDSMPLDRIHQMLKMFASQGPMSVECNVQELRHFLDRKVREHKLLFSGGLYRLPKT</sequence>
<name>A0ABN7NE71_TIMPD</name>
<evidence type="ECO:0000256" key="5">
    <source>
        <dbReference type="ARBA" id="ARBA00023306"/>
    </source>
</evidence>
<evidence type="ECO:0000256" key="7">
    <source>
        <dbReference type="SAM" id="MobiDB-lite"/>
    </source>
</evidence>
<keyword evidence="5" id="KW-0131">Cell cycle</keyword>
<evidence type="ECO:0000256" key="4">
    <source>
        <dbReference type="ARBA" id="ARBA00022786"/>
    </source>
</evidence>
<keyword evidence="10" id="KW-1185">Reference proteome</keyword>
<dbReference type="InterPro" id="IPR016158">
    <property type="entry name" value="Cullin_homology"/>
</dbReference>
<dbReference type="InterPro" id="IPR057975">
    <property type="entry name" value="TPR_ANAPC2"/>
</dbReference>
<evidence type="ECO:0000256" key="2">
    <source>
        <dbReference type="ARBA" id="ARBA00022618"/>
    </source>
</evidence>
<dbReference type="SMART" id="SM00182">
    <property type="entry name" value="CULLIN"/>
    <property type="match status" value="1"/>
</dbReference>
<feature type="domain" description="Cullin family profile" evidence="8">
    <location>
        <begin position="456"/>
        <end position="738"/>
    </location>
</feature>
<evidence type="ECO:0000313" key="9">
    <source>
        <dbReference type="EMBL" id="CAG2054169.1"/>
    </source>
</evidence>
<evidence type="ECO:0000256" key="6">
    <source>
        <dbReference type="PROSITE-ProRule" id="PRU00330"/>
    </source>
</evidence>
<feature type="region of interest" description="Disordered" evidence="7">
    <location>
        <begin position="479"/>
        <end position="506"/>
    </location>
</feature>
<dbReference type="InterPro" id="IPR014786">
    <property type="entry name" value="ANAPC2_C"/>
</dbReference>
<dbReference type="PROSITE" id="PS50069">
    <property type="entry name" value="CULLIN_2"/>
    <property type="match status" value="1"/>
</dbReference>
<dbReference type="Pfam" id="PF08672">
    <property type="entry name" value="ANAPC2"/>
    <property type="match status" value="1"/>
</dbReference>
<evidence type="ECO:0000256" key="3">
    <source>
        <dbReference type="ARBA" id="ARBA00022776"/>
    </source>
</evidence>
<dbReference type="Gene3D" id="1.10.10.10">
    <property type="entry name" value="Winged helix-like DNA-binding domain superfamily/Winged helix DNA-binding domain"/>
    <property type="match status" value="1"/>
</dbReference>
<dbReference type="EMBL" id="CAJPIN010001040">
    <property type="protein sequence ID" value="CAG2054169.1"/>
    <property type="molecule type" value="Genomic_DNA"/>
</dbReference>
<dbReference type="SUPFAM" id="SSF75632">
    <property type="entry name" value="Cullin homology domain"/>
    <property type="match status" value="1"/>
</dbReference>
<evidence type="ECO:0000256" key="1">
    <source>
        <dbReference type="ARBA" id="ARBA00016068"/>
    </source>
</evidence>
<dbReference type="InterPro" id="IPR044554">
    <property type="entry name" value="ANAPC2"/>
</dbReference>
<dbReference type="InterPro" id="IPR036390">
    <property type="entry name" value="WH_DNA-bd_sf"/>
</dbReference>
<proteinExistence type="inferred from homology"/>
<dbReference type="PANTHER" id="PTHR45957">
    <property type="entry name" value="ANAPHASE-PROMOTING COMPLEX SUBUNIT 2"/>
    <property type="match status" value="1"/>
</dbReference>
<dbReference type="Proteomes" id="UP001153148">
    <property type="component" value="Unassembled WGS sequence"/>
</dbReference>
<feature type="compositionally biased region" description="Acidic residues" evidence="7">
    <location>
        <begin position="480"/>
        <end position="498"/>
    </location>
</feature>